<gene>
    <name evidence="3" type="ORF">SAMN05444165_3221</name>
</gene>
<evidence type="ECO:0000313" key="3">
    <source>
        <dbReference type="EMBL" id="SIO44100.1"/>
    </source>
</evidence>
<feature type="region of interest" description="Disordered" evidence="1">
    <location>
        <begin position="2299"/>
        <end position="2336"/>
    </location>
</feature>
<dbReference type="InterPro" id="IPR006626">
    <property type="entry name" value="PbH1"/>
</dbReference>
<protein>
    <submittedName>
        <fullName evidence="3">Filamentous hemagglutinin</fullName>
    </submittedName>
</protein>
<feature type="region of interest" description="Disordered" evidence="1">
    <location>
        <begin position="2460"/>
        <end position="2493"/>
    </location>
</feature>
<sequence>MNKQTYRLVFSRLRGMLVAVEETATGNGKKVNGETSPRRAIRGGRGIVAQFALRHAALGALTFAGTVTAGHAQIVPDGAHAPSVIQTQSGLPQVNINRPSGAGVSLNTYGQFDVQKPGAILNNSPTIVQTQQAGYVNGNPNFQPGQSASIIVNQVNSNNPSQLRGYVEVAGRRAEVVIANSSGLIVGGGGFINTSRAILTTGTPTFGANGNLTGFDVTGGQITVQGAGLNASNVDQVDLIARAVQANAAIYGNTLNIVAGANHVDHDTLAATPIAGNGPPPAVSIDVSQLGGMYANRIFLASNEYGVGVSNAGVIAAQAGDLTLTTQGRLVLSGHASASGNVALSAAGGVANSGTTYAQQGVSVNTAADLTNSGTLAAQQNTSVNAGSVNSTGTLAAGINNDGSIATAGDLTVVATGSLAATGQNAAGGNATLQGASANLAGSQTSATGNLTLVANAGDLDLAGATASAGGRIDATAQGTLIDAGGTISAGLQTEVTAATLNNNAGTISANQLTVSVTNLTNSGGRISQTGTGTTAINVSGTLDNSNGSLQTNSAGLTLTPGTLINDHGTMTDSGTGTLSISTGTLSNNGGTLATNGALDVNAGAVSNEGGKLTGQSEVIFSVASLDNSAGGYIGAQNVAVTDAGGLNNAGGTLEANGTLSASAQTFANDGGSISNAGTQSTDVTASGALTNTQGGVIAGNGAVSVSGGSVNNSGGSVLAGGATIVQSGSTLTNAAGLIKGNGAVAAIATGTITNTGGEIESNGSTTTLSVSGGSLDNTNGRIADTGTGATTINAGSITNANPGGVTGAGTIGGNGDVTLTGQTLSNGQGAQIVAAHDLTLNVAQAVNNNGGTLSGLNDLTLNGSGATLTNQSGSIHGDGAITLDVASLDNTAGKIGNDTGSGGSIAINAGTLSNQGGAIGSDQNLNVTTSRLSGDGRIIAGNNGELAVNGSYTDDAANTIQANNNLTFSTTGNFTNQGTLSAVNGLTVNAASVDNQAGAVLNSASTTVNTSGALTNEGTLAGATVTTQSSLLTNTGTVVGNNVTLSAGSIDNTGSAAAIAAATQLNLYAANELSNTGGANIQSLGNLAIAANANRDGNGVLANRTGVVTNDQSTIQAQGNMEIAAGTLSNTRPAPTIEKTETSDDTVHQTKRDKYVACATTNADSHSSCSQAVWDFGYKSPINSTYSTSQVVSQTSGPNATNDVLVVNVGGQQQTIYYNSITNNGDGTITVNYWDDYNPSINYLPSTEYPTRNDAHHGYQRVEIARDTETITEQDKVTGSPAQEAQLLAGGNMTLANVGTINNGYSAIAAGNSIQIGSTQQGGSIGSGSYGGTTVSNTGQTLYQYQTQNIVSTYAWNEDITRDVGTVAEAPVVLAPVAIGGTGGTIIANNSVQINATNLNNTNVAAANSATGATGGTLGTNAALAGVSPGSSQVINAATGQQAAVNAPQSVAGHNGSLNIRLPTSGLYALQTAPGQEYLVATNPMLTSYTSFISSNYMLQALGFNPQTTEKRLGDGLYEEGQVQNQITQLTGRVYLQGYNDNEDEYKALMTAGVNAAQQFNLEPGVALTAAQMDSLTSDMVWLVNQTVTLPDGSTQQVLAPVVYLAQTHANDLQPTGALIAADDVEIHATGSVVNSGVIKGGTQTVVAATDILNRAGTIGSSSTNGTTVVSATHDVVNASGQITGNRVAVLAGNDIVNTTLVDTVGVSAVSGDSKVNTGLVGQQGSIASTGDLMVSAGHDLSVDGANIAAGGNAQITAGHDITVDTVQSTTDQSVDKNANHHWEATGTTNETSAISAVGSLAMQSGNDSTFKGAQVTAGTGLSVIAGGNLTAATVTNTSQYDNVATDDKTRQEVDHTYGQQVVGFNLSAGGNATLAAVNAVAGGNSRADGAGNVTLTGSTVTAGIDRSQVANGAGALTIAGNGNVTINEGREEHDSATAVQSKRGSFVSGSTTDTSQNTQSNVGVASTLSGDSVNVHAGKDLTVQGSNVVGTNDVNLAALGNVDITTSQDRTSSASSYDKHESGLLSNGGLSVTIGSRSLSQTDQSSAVTNNASVVGSSSGNVTISAGKDATLTGSEIVAGQDVGITAQNVTVNAAYDTYQDKQTQQEKQAGLSVGLGGGVLQTAQMMASDVNSGVQSGDSRLAAVQGLAAAEAAYQNKGQIANAASALANGSGIASASGVQLQISVGSSQSNSSSSTSATTARGSSIIGNGNVSITATGVPDANGNTQAGTGDIAMTGATVMGKNVALSANNDITLQSAHSTEQDTSSNSSSGFSAGVGIGVSSKGGAGISVSASVSEAGGHGNGSSVTQDNTTLSAGNMLSMHSGRDATLDGAQASGTTVNVDVGRNLTMTSEQDTSTYANSQHSVSGGLSYTFGAGGFSGDLSVSKTNINSNYASVNQQTGLVAGDGGFHVSVGNNTQLNGAEIASTALAQDNTLSTGTFGYSNIQNTMSYSGSTEGIALSSSPTGSSQSLMGGPQMTQTGANSSGTTYAAVSPGTITVRSDQANGTDSTAGLSRDTTNANQTVQNTFNLQNVQNNLALSQAFGKTATYAVGQIADQLEANNPLFAEGGAGRDALHAAVAAIGAAISGGNIAGAVGGSLAGDALQTLAAPIINQAVSQLPADAQDAARNALNDIVSTAGGALGGALAGGGSQGVIAGAGSAANNEVYNRQLHPDERTWAMQHANDFAAYYASVTGQTISSTDAQNMLLANGYIRVDNAAASGLGYNAVAAQYLTANTGSLFSATPAEMANPQLGRNPDGTPTPEQLALPGSTAHPAIGLAIAGALAAPAILPALAAIPGAPILSSGGVLGSGAWASPVGIGVITGAVNASSQYIQSGTINPVDVGYAALAGGVGTAGGLLWNIAVNAGTGAADTYTNNKISGKSDGIATGSLVNAGAAIVGYGIGLTAQNLLPATNWFIPNNIPVIGAGAAGAAGAEMGTKAINDAKSQMGK</sequence>
<name>A0A1N6JIJ5_9BURK</name>
<organism evidence="3 4">
    <name type="scientific">Paraburkholderia phenazinium</name>
    <dbReference type="NCBI Taxonomy" id="60549"/>
    <lineage>
        <taxon>Bacteria</taxon>
        <taxon>Pseudomonadati</taxon>
        <taxon>Pseudomonadota</taxon>
        <taxon>Betaproteobacteria</taxon>
        <taxon>Burkholderiales</taxon>
        <taxon>Burkholderiaceae</taxon>
        <taxon>Paraburkholderia</taxon>
    </lineage>
</organism>
<dbReference type="SUPFAM" id="SSF51126">
    <property type="entry name" value="Pectin lyase-like"/>
    <property type="match status" value="1"/>
</dbReference>
<dbReference type="InterPro" id="IPR025157">
    <property type="entry name" value="Hemagglutinin_rpt"/>
</dbReference>
<feature type="compositionally biased region" description="Low complexity" evidence="1">
    <location>
        <begin position="2465"/>
        <end position="2474"/>
    </location>
</feature>
<reference evidence="3 4" key="1">
    <citation type="submission" date="2016-11" db="EMBL/GenBank/DDBJ databases">
        <authorList>
            <person name="Jaros S."/>
            <person name="Januszkiewicz K."/>
            <person name="Wedrychowicz H."/>
        </authorList>
    </citation>
    <scope>NUCLEOTIDE SEQUENCE [LARGE SCALE GENOMIC DNA]</scope>
    <source>
        <strain evidence="3 4">GAS95</strain>
    </source>
</reference>
<dbReference type="RefSeq" id="WP_074296461.1">
    <property type="nucleotide sequence ID" value="NZ_FSRU01000001.1"/>
</dbReference>
<feature type="region of interest" description="Disordered" evidence="1">
    <location>
        <begin position="1933"/>
        <end position="1963"/>
    </location>
</feature>
<dbReference type="InterPro" id="IPR024973">
    <property type="entry name" value="ESPR"/>
</dbReference>
<proteinExistence type="predicted"/>
<evidence type="ECO:0000259" key="2">
    <source>
        <dbReference type="SMART" id="SM00912"/>
    </source>
</evidence>
<dbReference type="Gene3D" id="2.160.20.10">
    <property type="entry name" value="Single-stranded right-handed beta-helix, Pectin lyase-like"/>
    <property type="match status" value="1"/>
</dbReference>
<dbReference type="Pfam" id="PF13018">
    <property type="entry name" value="ESPR"/>
    <property type="match status" value="1"/>
</dbReference>
<dbReference type="Proteomes" id="UP000185151">
    <property type="component" value="Unassembled WGS sequence"/>
</dbReference>
<evidence type="ECO:0000256" key="1">
    <source>
        <dbReference type="SAM" id="MobiDB-lite"/>
    </source>
</evidence>
<feature type="compositionally biased region" description="Polar residues" evidence="1">
    <location>
        <begin position="2480"/>
        <end position="2493"/>
    </location>
</feature>
<dbReference type="NCBIfam" id="TIGR01731">
    <property type="entry name" value="fil_hemag_20aa"/>
    <property type="match status" value="16"/>
</dbReference>
<dbReference type="InterPro" id="IPR008638">
    <property type="entry name" value="FhaB/CdiA-like_TPS"/>
</dbReference>
<feature type="domain" description="Filamentous haemagglutinin FhaB/tRNA nuclease CdiA-like TPS" evidence="2">
    <location>
        <begin position="88"/>
        <end position="209"/>
    </location>
</feature>
<dbReference type="Pfam" id="PF05860">
    <property type="entry name" value="TPS"/>
    <property type="match status" value="1"/>
</dbReference>
<dbReference type="SMART" id="SM00710">
    <property type="entry name" value="PbH1"/>
    <property type="match status" value="7"/>
</dbReference>
<accession>A0A1N6JIJ5</accession>
<dbReference type="InterPro" id="IPR011050">
    <property type="entry name" value="Pectin_lyase_fold/virulence"/>
</dbReference>
<dbReference type="NCBIfam" id="TIGR01901">
    <property type="entry name" value="adhes_NPXG"/>
    <property type="match status" value="1"/>
</dbReference>
<dbReference type="InterPro" id="IPR012334">
    <property type="entry name" value="Pectin_lyas_fold"/>
</dbReference>
<dbReference type="InterPro" id="IPR010069">
    <property type="entry name" value="CdiA_FHA1_rpt"/>
</dbReference>
<dbReference type="SMART" id="SM00912">
    <property type="entry name" value="Haemagg_act"/>
    <property type="match status" value="1"/>
</dbReference>
<dbReference type="GO" id="GO:0003824">
    <property type="term" value="F:catalytic activity"/>
    <property type="evidence" value="ECO:0007669"/>
    <property type="project" value="UniProtKB-ARBA"/>
</dbReference>
<feature type="compositionally biased region" description="Polar residues" evidence="1">
    <location>
        <begin position="2307"/>
        <end position="2321"/>
    </location>
</feature>
<dbReference type="Pfam" id="PF13332">
    <property type="entry name" value="Fil_haemagg_2"/>
    <property type="match status" value="4"/>
</dbReference>
<keyword evidence="4" id="KW-1185">Reference proteome</keyword>
<dbReference type="EMBL" id="FSRU01000001">
    <property type="protein sequence ID" value="SIO44100.1"/>
    <property type="molecule type" value="Genomic_DNA"/>
</dbReference>
<evidence type="ECO:0000313" key="4">
    <source>
        <dbReference type="Proteomes" id="UP000185151"/>
    </source>
</evidence>
<dbReference type="OrthoDB" id="5666689at2"/>
<feature type="compositionally biased region" description="Low complexity" evidence="1">
    <location>
        <begin position="1950"/>
        <end position="1963"/>
    </location>
</feature>